<dbReference type="InterPro" id="IPR050659">
    <property type="entry name" value="Peptidase_M24B"/>
</dbReference>
<evidence type="ECO:0000259" key="2">
    <source>
        <dbReference type="Pfam" id="PF01321"/>
    </source>
</evidence>
<dbReference type="PANTHER" id="PTHR46112">
    <property type="entry name" value="AMINOPEPTIDASE"/>
    <property type="match status" value="1"/>
</dbReference>
<dbReference type="InterPro" id="IPR036005">
    <property type="entry name" value="Creatinase/aminopeptidase-like"/>
</dbReference>
<dbReference type="SUPFAM" id="SSF53092">
    <property type="entry name" value="Creatinase/prolidase N-terminal domain"/>
    <property type="match status" value="1"/>
</dbReference>
<accession>A0A162N2S9</accession>
<dbReference type="PANTHER" id="PTHR46112:SF2">
    <property type="entry name" value="XAA-PRO AMINOPEPTIDASE P-RELATED"/>
    <property type="match status" value="1"/>
</dbReference>
<dbReference type="RefSeq" id="WP_068747405.1">
    <property type="nucleotide sequence ID" value="NZ_LOHZ01000015.1"/>
</dbReference>
<dbReference type="STRING" id="520767.ATZ99_02310"/>
<dbReference type="Pfam" id="PF00557">
    <property type="entry name" value="Peptidase_M24"/>
    <property type="match status" value="1"/>
</dbReference>
<gene>
    <name evidence="3" type="ORF">ATZ99_02310</name>
</gene>
<keyword evidence="3" id="KW-0378">Hydrolase</keyword>
<dbReference type="InterPro" id="IPR029149">
    <property type="entry name" value="Creatin/AminoP/Spt16_N"/>
</dbReference>
<name>A0A162N2S9_9FIRM</name>
<dbReference type="Pfam" id="PF01321">
    <property type="entry name" value="Creatinase_N"/>
    <property type="match status" value="1"/>
</dbReference>
<dbReference type="Gene3D" id="3.40.350.10">
    <property type="entry name" value="Creatinase/prolidase N-terminal domain"/>
    <property type="match status" value="1"/>
</dbReference>
<dbReference type="Gene3D" id="3.90.230.10">
    <property type="entry name" value="Creatinase/methionine aminopeptidase superfamily"/>
    <property type="match status" value="1"/>
</dbReference>
<feature type="domain" description="Creatinase N-terminal" evidence="2">
    <location>
        <begin position="12"/>
        <end position="109"/>
    </location>
</feature>
<proteinExistence type="predicted"/>
<dbReference type="InterPro" id="IPR000994">
    <property type="entry name" value="Pept_M24"/>
</dbReference>
<keyword evidence="4" id="KW-1185">Reference proteome</keyword>
<dbReference type="EC" id="3.4.-.-" evidence="3"/>
<dbReference type="AlphaFoldDB" id="A0A162N2S9"/>
<dbReference type="InterPro" id="IPR000587">
    <property type="entry name" value="Creatinase_N"/>
</dbReference>
<dbReference type="SUPFAM" id="SSF55920">
    <property type="entry name" value="Creatinase/aminopeptidase"/>
    <property type="match status" value="1"/>
</dbReference>
<dbReference type="CDD" id="cd01066">
    <property type="entry name" value="APP_MetAP"/>
    <property type="match status" value="1"/>
</dbReference>
<dbReference type="Proteomes" id="UP000075737">
    <property type="component" value="Unassembled WGS sequence"/>
</dbReference>
<evidence type="ECO:0000313" key="3">
    <source>
        <dbReference type="EMBL" id="KYO68714.1"/>
    </source>
</evidence>
<reference evidence="3 4" key="1">
    <citation type="submission" date="2015-12" db="EMBL/GenBank/DDBJ databases">
        <title>Draft genome of Thermovenabulum gondwanense isolated from a red thermophilic microbial mat colonisisng an outflow channel of a bore well.</title>
        <authorList>
            <person name="Patel B.K."/>
        </authorList>
    </citation>
    <scope>NUCLEOTIDE SEQUENCE [LARGE SCALE GENOMIC DNA]</scope>
    <source>
        <strain evidence="3 4">R270</strain>
    </source>
</reference>
<dbReference type="OrthoDB" id="4850044at2"/>
<dbReference type="GO" id="GO:0016787">
    <property type="term" value="F:hydrolase activity"/>
    <property type="evidence" value="ECO:0007669"/>
    <property type="project" value="UniProtKB-KW"/>
</dbReference>
<sequence>MAWNTREYEAKLSKIRGFMIREEIDGILITTQANFIWLTGARPYVNRITEKSCAELLITRDSAYLIANNIEADRLIEEELQGIKIEKIEYSWWESLQPKKIVEKLFKGKKIFTDAAIDDRFARLRWELLPEELERFSDTAKSVANILEKVAYTIKPGDTEKDIERLIKVVASEYDVYPAVNLVAVDDRAFKYRHPLPTDKKLEKYALISISGEKHGLIASATRLVHFGKITEELKKRHEAVIFVDASFIGRTLPGVKIKEIFKNGQKAYETAGYPEEWKKHHQGGLAGYKSREFRATPYSEEIVKEGQVYAWNPTITGVKSEDTIIVKNGRPEILTVSANFPTKEVNRGEFLIKRPDILIR</sequence>
<comment type="caution">
    <text evidence="3">The sequence shown here is derived from an EMBL/GenBank/DDBJ whole genome shotgun (WGS) entry which is preliminary data.</text>
</comment>
<organism evidence="3 4">
    <name type="scientific">Thermovenabulum gondwanense</name>
    <dbReference type="NCBI Taxonomy" id="520767"/>
    <lineage>
        <taxon>Bacteria</taxon>
        <taxon>Bacillati</taxon>
        <taxon>Bacillota</taxon>
        <taxon>Clostridia</taxon>
        <taxon>Thermosediminibacterales</taxon>
        <taxon>Thermosediminibacteraceae</taxon>
        <taxon>Thermovenabulum</taxon>
    </lineage>
</organism>
<evidence type="ECO:0000313" key="4">
    <source>
        <dbReference type="Proteomes" id="UP000075737"/>
    </source>
</evidence>
<dbReference type="EMBL" id="LOHZ01000015">
    <property type="protein sequence ID" value="KYO68714.1"/>
    <property type="molecule type" value="Genomic_DNA"/>
</dbReference>
<protein>
    <submittedName>
        <fullName evidence="3">Putative peptidase</fullName>
        <ecNumber evidence="3">3.4.-.-</ecNumber>
    </submittedName>
</protein>
<feature type="domain" description="Peptidase M24" evidence="1">
    <location>
        <begin position="139"/>
        <end position="328"/>
    </location>
</feature>
<evidence type="ECO:0000259" key="1">
    <source>
        <dbReference type="Pfam" id="PF00557"/>
    </source>
</evidence>